<evidence type="ECO:0000313" key="3">
    <source>
        <dbReference type="Proteomes" id="UP000234545"/>
    </source>
</evidence>
<evidence type="ECO:0000313" key="2">
    <source>
        <dbReference type="EMBL" id="PKY65674.1"/>
    </source>
</evidence>
<proteinExistence type="predicted"/>
<dbReference type="AlphaFoldDB" id="A0A2I1I3G6"/>
<dbReference type="OrthoDB" id="3259910at2"/>
<organism evidence="2 3">
    <name type="scientific">Schaalia turicensis</name>
    <dbReference type="NCBI Taxonomy" id="131111"/>
    <lineage>
        <taxon>Bacteria</taxon>
        <taxon>Bacillati</taxon>
        <taxon>Actinomycetota</taxon>
        <taxon>Actinomycetes</taxon>
        <taxon>Actinomycetales</taxon>
        <taxon>Actinomycetaceae</taxon>
        <taxon>Schaalia</taxon>
    </lineage>
</organism>
<keyword evidence="1" id="KW-1133">Transmembrane helix</keyword>
<accession>A0A2I1I3G6</accession>
<name>A0A2I1I3G6_9ACTO</name>
<dbReference type="RefSeq" id="WP_101628712.1">
    <property type="nucleotide sequence ID" value="NZ_PKKJ01000018.1"/>
</dbReference>
<evidence type="ECO:0008006" key="4">
    <source>
        <dbReference type="Google" id="ProtNLM"/>
    </source>
</evidence>
<comment type="caution">
    <text evidence="2">The sequence shown here is derived from an EMBL/GenBank/DDBJ whole genome shotgun (WGS) entry which is preliminary data.</text>
</comment>
<evidence type="ECO:0000256" key="1">
    <source>
        <dbReference type="SAM" id="Phobius"/>
    </source>
</evidence>
<keyword evidence="1" id="KW-0472">Membrane</keyword>
<feature type="transmembrane region" description="Helical" evidence="1">
    <location>
        <begin position="54"/>
        <end position="76"/>
    </location>
</feature>
<dbReference type="Pfam" id="PF07332">
    <property type="entry name" value="Phage_holin_3_6"/>
    <property type="match status" value="1"/>
</dbReference>
<keyword evidence="1" id="KW-0812">Transmembrane</keyword>
<dbReference type="Proteomes" id="UP000234545">
    <property type="component" value="Unassembled WGS sequence"/>
</dbReference>
<feature type="transmembrane region" description="Helical" evidence="1">
    <location>
        <begin position="82"/>
        <end position="115"/>
    </location>
</feature>
<protein>
    <recommendedName>
        <fullName evidence="4">Phage holin family protein</fullName>
    </recommendedName>
</protein>
<sequence>MTTPLEPIEEPTAAKARPASMGELFATLSSQVTTLINGEIELNKLKAKNFVKRIGVGGVLLAVAAVFAFYLLGWVFHTVEVAIAIALPAWAASLITTGILLLIVLISALVGASFLKKSQADKPDPKEHITRDINALKKGLGK</sequence>
<dbReference type="InterPro" id="IPR009937">
    <property type="entry name" value="Phage_holin_3_6"/>
</dbReference>
<dbReference type="EMBL" id="PKKJ01000018">
    <property type="protein sequence ID" value="PKY65674.1"/>
    <property type="molecule type" value="Genomic_DNA"/>
</dbReference>
<gene>
    <name evidence="2" type="ORF">CYJ25_08470</name>
</gene>
<reference evidence="2 3" key="1">
    <citation type="submission" date="2017-12" db="EMBL/GenBank/DDBJ databases">
        <title>Phylogenetic diversity of female urinary microbiome.</title>
        <authorList>
            <person name="Thomas-White K."/>
            <person name="Wolfe A.J."/>
        </authorList>
    </citation>
    <scope>NUCLEOTIDE SEQUENCE [LARGE SCALE GENOMIC DNA]</scope>
    <source>
        <strain evidence="2 3">UMB0250</strain>
    </source>
</reference>